<dbReference type="GO" id="GO:0051539">
    <property type="term" value="F:4 iron, 4 sulfur cluster binding"/>
    <property type="evidence" value="ECO:0007669"/>
    <property type="project" value="UniProtKB-KW"/>
</dbReference>
<keyword evidence="8" id="KW-1185">Reference proteome</keyword>
<evidence type="ECO:0000256" key="1">
    <source>
        <dbReference type="ARBA" id="ARBA00001966"/>
    </source>
</evidence>
<feature type="domain" description="4Fe-4S ferredoxin-type" evidence="6">
    <location>
        <begin position="132"/>
        <end position="162"/>
    </location>
</feature>
<organism evidence="7 8">
    <name type="scientific">Iningainema tapete BLCC-T55</name>
    <dbReference type="NCBI Taxonomy" id="2748662"/>
    <lineage>
        <taxon>Bacteria</taxon>
        <taxon>Bacillati</taxon>
        <taxon>Cyanobacteriota</taxon>
        <taxon>Cyanophyceae</taxon>
        <taxon>Nostocales</taxon>
        <taxon>Scytonemataceae</taxon>
        <taxon>Iningainema tapete</taxon>
    </lineage>
</organism>
<keyword evidence="4" id="KW-0408">Iron</keyword>
<keyword evidence="3" id="KW-0479">Metal-binding</keyword>
<comment type="cofactor">
    <cofactor evidence="1">
        <name>[4Fe-4S] cluster</name>
        <dbReference type="ChEBI" id="CHEBI:49883"/>
    </cofactor>
</comment>
<dbReference type="Proteomes" id="UP000629098">
    <property type="component" value="Unassembled WGS sequence"/>
</dbReference>
<dbReference type="InterPro" id="IPR017896">
    <property type="entry name" value="4Fe4S_Fe-S-bd"/>
</dbReference>
<dbReference type="InterPro" id="IPR021039">
    <property type="entry name" value="Fe-S-bd_prot_LdpA_C"/>
</dbReference>
<evidence type="ECO:0000313" key="8">
    <source>
        <dbReference type="Proteomes" id="UP000629098"/>
    </source>
</evidence>
<keyword evidence="5" id="KW-0411">Iron-sulfur</keyword>
<feature type="domain" description="4Fe-4S ferredoxin-type" evidence="6">
    <location>
        <begin position="99"/>
        <end position="130"/>
    </location>
</feature>
<dbReference type="Gene3D" id="3.30.70.20">
    <property type="match status" value="1"/>
</dbReference>
<sequence length="384" mass="41100">MTDLLDPLRSLKQSHWFKLICGASMQHLSSVRSLTLAYALAGADCIDVAADPAVIAAAQEAIAVATNLSSERARRGFGKNIQSPLLMVSLNDGEDPHFRKAEFNSTECPTDCSRPCERICPAQAIVFNSIKYDLSGVVAQKCYGCGRCIPVCPYGIIYTKSYVSTPGAIAPLILSNGVDAVEIHTNVGRLAEFQRLWQAISPWVERLAVVAISCPDGDGIIEYLHALHDLIAPLPCALIWQTDGRPMSGDIGDGTTLAAVKLGQKVLAAQLPGYVQLAGGTNGYTVAKLKAMGLLRKAEEPVSRGAGEKEGILSSAPLPPHPPASISGVAYGSYARLLLSPILEQLEAMEVNQLVNVRLEDETELLWQAVKLADSLVSQLKSQQ</sequence>
<dbReference type="AlphaFoldDB" id="A0A8J6XMH4"/>
<evidence type="ECO:0000256" key="3">
    <source>
        <dbReference type="ARBA" id="ARBA00022723"/>
    </source>
</evidence>
<evidence type="ECO:0000259" key="6">
    <source>
        <dbReference type="PROSITE" id="PS51379"/>
    </source>
</evidence>
<reference evidence="7" key="1">
    <citation type="submission" date="2020-09" db="EMBL/GenBank/DDBJ databases">
        <title>Iningainema tapete sp. nov. (Scytonemataceae, Cyanobacteria) from greenhouses in central Florida (USA) produces two types of nodularin with biosynthetic potential for microcystin-LR and anabaenopeptins.</title>
        <authorList>
            <person name="Berthold D.E."/>
            <person name="Lefler F.W."/>
            <person name="Huang I.-S."/>
            <person name="Abdulla H."/>
            <person name="Zimba P.V."/>
            <person name="Laughinghouse H.D. IV."/>
        </authorList>
    </citation>
    <scope>NUCLEOTIDE SEQUENCE</scope>
    <source>
        <strain evidence="7">BLCCT55</strain>
    </source>
</reference>
<dbReference type="EMBL" id="JACXAE010000086">
    <property type="protein sequence ID" value="MBD2775902.1"/>
    <property type="molecule type" value="Genomic_DNA"/>
</dbReference>
<name>A0A8J6XMH4_9CYAN</name>
<dbReference type="InterPro" id="IPR057431">
    <property type="entry name" value="LdpA_Fe-S-bd"/>
</dbReference>
<proteinExistence type="predicted"/>
<dbReference type="PROSITE" id="PS51379">
    <property type="entry name" value="4FE4S_FER_2"/>
    <property type="match status" value="2"/>
</dbReference>
<dbReference type="InterPro" id="IPR050157">
    <property type="entry name" value="PSI_iron-sulfur_center"/>
</dbReference>
<dbReference type="GO" id="GO:0046872">
    <property type="term" value="F:metal ion binding"/>
    <property type="evidence" value="ECO:0007669"/>
    <property type="project" value="UniProtKB-KW"/>
</dbReference>
<dbReference type="Pfam" id="PF12617">
    <property type="entry name" value="LdpA_C"/>
    <property type="match status" value="1"/>
</dbReference>
<accession>A0A8J6XMH4</accession>
<keyword evidence="2" id="KW-0004">4Fe-4S</keyword>
<dbReference type="RefSeq" id="WP_190834921.1">
    <property type="nucleotide sequence ID" value="NZ_CAWPPI010000086.1"/>
</dbReference>
<dbReference type="PANTHER" id="PTHR24960:SF79">
    <property type="entry name" value="PHOTOSYSTEM I IRON-SULFUR CENTER"/>
    <property type="match status" value="1"/>
</dbReference>
<dbReference type="Pfam" id="PF25160">
    <property type="entry name" value="LdpA_Fe-S-bd"/>
    <property type="match status" value="1"/>
</dbReference>
<dbReference type="PANTHER" id="PTHR24960">
    <property type="entry name" value="PHOTOSYSTEM I IRON-SULFUR CENTER-RELATED"/>
    <property type="match status" value="1"/>
</dbReference>
<dbReference type="SUPFAM" id="SSF54862">
    <property type="entry name" value="4Fe-4S ferredoxins"/>
    <property type="match status" value="1"/>
</dbReference>
<evidence type="ECO:0000256" key="4">
    <source>
        <dbReference type="ARBA" id="ARBA00023004"/>
    </source>
</evidence>
<dbReference type="InterPro" id="IPR017900">
    <property type="entry name" value="4Fe4S_Fe_S_CS"/>
</dbReference>
<evidence type="ECO:0000256" key="5">
    <source>
        <dbReference type="ARBA" id="ARBA00023014"/>
    </source>
</evidence>
<evidence type="ECO:0000256" key="2">
    <source>
        <dbReference type="ARBA" id="ARBA00022485"/>
    </source>
</evidence>
<comment type="caution">
    <text evidence="7">The sequence shown here is derived from an EMBL/GenBank/DDBJ whole genome shotgun (WGS) entry which is preliminary data.</text>
</comment>
<gene>
    <name evidence="7" type="ORF">ICL16_28555</name>
</gene>
<dbReference type="PROSITE" id="PS00198">
    <property type="entry name" value="4FE4S_FER_1"/>
    <property type="match status" value="1"/>
</dbReference>
<dbReference type="NCBIfam" id="NF045992">
    <property type="entry name" value="CircClkLdpA"/>
    <property type="match status" value="1"/>
</dbReference>
<evidence type="ECO:0000313" key="7">
    <source>
        <dbReference type="EMBL" id="MBD2775902.1"/>
    </source>
</evidence>
<protein>
    <submittedName>
        <fullName evidence="7">4Fe-4S binding protein</fullName>
    </submittedName>
</protein>